<accession>A0A930VR66</accession>
<keyword evidence="3" id="KW-1185">Reference proteome</keyword>
<dbReference type="RefSeq" id="WP_194697626.1">
    <property type="nucleotide sequence ID" value="NZ_JADKPO010000026.1"/>
</dbReference>
<keyword evidence="1" id="KW-0472">Membrane</keyword>
<dbReference type="InterPro" id="IPR045931">
    <property type="entry name" value="DUF6350"/>
</dbReference>
<feature type="transmembrane region" description="Helical" evidence="1">
    <location>
        <begin position="203"/>
        <end position="227"/>
    </location>
</feature>
<organism evidence="2 3">
    <name type="scientific">Nocardioides agariphilus</name>
    <dbReference type="NCBI Taxonomy" id="433664"/>
    <lineage>
        <taxon>Bacteria</taxon>
        <taxon>Bacillati</taxon>
        <taxon>Actinomycetota</taxon>
        <taxon>Actinomycetes</taxon>
        <taxon>Propionibacteriales</taxon>
        <taxon>Nocardioidaceae</taxon>
        <taxon>Nocardioides</taxon>
    </lineage>
</organism>
<feature type="transmembrane region" description="Helical" evidence="1">
    <location>
        <begin position="247"/>
        <end position="269"/>
    </location>
</feature>
<feature type="transmembrane region" description="Helical" evidence="1">
    <location>
        <begin position="382"/>
        <end position="405"/>
    </location>
</feature>
<feature type="transmembrane region" description="Helical" evidence="1">
    <location>
        <begin position="281"/>
        <end position="301"/>
    </location>
</feature>
<keyword evidence="1" id="KW-1133">Transmembrane helix</keyword>
<sequence>MTSLLTARTADPRILDARHRRPLVLLALLGGAAAAAGPLLVCLAVGVAGWFLTDAGAHGAPRDGLRAGAYAWLMGHGSGASVAGVAISAIPLGVSVVCAWAVWRIAHRVGDSVSGHGPDADAIADGVRDWTVPAATAMFTTGYLVVALVTLRSVGAETTPPSGLRVVVWSLLLCALVGGSSIAIGAGRAAIWTAYLPLSARAAATVCLKVVSLLLWASLATFVLALAVDFGAALNVMSELHANAEEASLYAGVSLLALPNAVLFAASYLLGPGFAVGTATIASPTAVVLGPVPMFPMLAALPDDGQPAGWVALLLLVPPVVAAYAAAVTHRLYPTTRWEEAAVRGCGGGILAGLLTGALAGLAGGVVGPGRMQDVGPFAGQVVLHAVVALGLGALVGSLVATWSYRRYVRRQSAL</sequence>
<keyword evidence="1" id="KW-0812">Transmembrane</keyword>
<name>A0A930VR66_9ACTN</name>
<feature type="transmembrane region" description="Helical" evidence="1">
    <location>
        <begin position="341"/>
        <end position="362"/>
    </location>
</feature>
<feature type="transmembrane region" description="Helical" evidence="1">
    <location>
        <begin position="82"/>
        <end position="103"/>
    </location>
</feature>
<reference evidence="2" key="1">
    <citation type="submission" date="2020-11" db="EMBL/GenBank/DDBJ databases">
        <title>Nocardioides cynanchi sp. nov., isolated from soil of rhizosphere of Cynanchum wilfordii.</title>
        <authorList>
            <person name="Lee J.-S."/>
            <person name="Suh M.K."/>
            <person name="Kim J.-S."/>
        </authorList>
    </citation>
    <scope>NUCLEOTIDE SEQUENCE</scope>
    <source>
        <strain evidence="2">KCTC 19276</strain>
    </source>
</reference>
<evidence type="ECO:0000313" key="2">
    <source>
        <dbReference type="EMBL" id="MBF4769478.1"/>
    </source>
</evidence>
<dbReference type="Pfam" id="PF19877">
    <property type="entry name" value="DUF6350"/>
    <property type="match status" value="1"/>
</dbReference>
<protein>
    <submittedName>
        <fullName evidence="2">Uncharacterized protein</fullName>
    </submittedName>
</protein>
<evidence type="ECO:0000256" key="1">
    <source>
        <dbReference type="SAM" id="Phobius"/>
    </source>
</evidence>
<comment type="caution">
    <text evidence="2">The sequence shown here is derived from an EMBL/GenBank/DDBJ whole genome shotgun (WGS) entry which is preliminary data.</text>
</comment>
<dbReference type="AlphaFoldDB" id="A0A930VR66"/>
<dbReference type="EMBL" id="JADKPO010000026">
    <property type="protein sequence ID" value="MBF4769478.1"/>
    <property type="molecule type" value="Genomic_DNA"/>
</dbReference>
<feature type="transmembrane region" description="Helical" evidence="1">
    <location>
        <begin position="134"/>
        <end position="154"/>
    </location>
</feature>
<dbReference type="Proteomes" id="UP000660668">
    <property type="component" value="Unassembled WGS sequence"/>
</dbReference>
<evidence type="ECO:0000313" key="3">
    <source>
        <dbReference type="Proteomes" id="UP000660668"/>
    </source>
</evidence>
<feature type="transmembrane region" description="Helical" evidence="1">
    <location>
        <begin position="307"/>
        <end position="329"/>
    </location>
</feature>
<gene>
    <name evidence="2" type="ORF">ISU10_17050</name>
</gene>
<feature type="transmembrane region" description="Helical" evidence="1">
    <location>
        <begin position="166"/>
        <end position="191"/>
    </location>
</feature>
<feature type="transmembrane region" description="Helical" evidence="1">
    <location>
        <begin position="23"/>
        <end position="52"/>
    </location>
</feature>
<proteinExistence type="predicted"/>